<protein>
    <recommendedName>
        <fullName evidence="3">F-box domain-containing protein</fullName>
    </recommendedName>
</protein>
<sequence length="460" mass="51772">MIPSFPQEMIDTIVTHIDGTDTLKTCSLVAEAFRQPSQRGLWRRVVLKFENGECDSAHAILAHLAEFRHLARYVASLTISMTFQNMSWAAVSAGTHALKSLFPLLPNVALLRVSTDVPRGFDSYSWGAERELFLAVVEGFIRKQVASRKLRGLGLSKFPNLSRAFLRGALTACPSISFVDIGRAMEEVNSQEPAETPPDSTAVNITRLKIGIFDINDPPLYNLILTHTKALHTLVLTTSGGRWYQQQTIPSKVPDICLAAKETLKYLAIQFPRVYSKEDRVMTGFLLPDLPHLHYLQIDFEPLPDTDRLWMPSYSPPPRLLDFLFTLGADTMVPSLSKLCLRPDMRADHPYEDGTVFHPSPEPEHRWVCAGLDGILMKYLSRSIPSVTCYFLPRFFHDRRQLPDLNKPEAGDLRLHKQLLAAYSLTMSAALPEATSLGFQVVDCFASGGIEWREHEVEFF</sequence>
<dbReference type="OrthoDB" id="2999468at2759"/>
<proteinExistence type="predicted"/>
<name>A0A8H6W2A0_9AGAR</name>
<keyword evidence="2" id="KW-1185">Reference proteome</keyword>
<evidence type="ECO:0000313" key="2">
    <source>
        <dbReference type="Proteomes" id="UP000636479"/>
    </source>
</evidence>
<comment type="caution">
    <text evidence="1">The sequence shown here is derived from an EMBL/GenBank/DDBJ whole genome shotgun (WGS) entry which is preliminary data.</text>
</comment>
<accession>A0A8H6W2A0</accession>
<evidence type="ECO:0008006" key="3">
    <source>
        <dbReference type="Google" id="ProtNLM"/>
    </source>
</evidence>
<dbReference type="GeneID" id="59348202"/>
<dbReference type="AlphaFoldDB" id="A0A8H6W2A0"/>
<organism evidence="1 2">
    <name type="scientific">Mycena indigotica</name>
    <dbReference type="NCBI Taxonomy" id="2126181"/>
    <lineage>
        <taxon>Eukaryota</taxon>
        <taxon>Fungi</taxon>
        <taxon>Dikarya</taxon>
        <taxon>Basidiomycota</taxon>
        <taxon>Agaricomycotina</taxon>
        <taxon>Agaricomycetes</taxon>
        <taxon>Agaricomycetidae</taxon>
        <taxon>Agaricales</taxon>
        <taxon>Marasmiineae</taxon>
        <taxon>Mycenaceae</taxon>
        <taxon>Mycena</taxon>
    </lineage>
</organism>
<reference evidence="1" key="1">
    <citation type="submission" date="2020-05" db="EMBL/GenBank/DDBJ databases">
        <title>Mycena genomes resolve the evolution of fungal bioluminescence.</title>
        <authorList>
            <person name="Tsai I.J."/>
        </authorList>
    </citation>
    <scope>NUCLEOTIDE SEQUENCE</scope>
    <source>
        <strain evidence="1">171206Taipei</strain>
    </source>
</reference>
<dbReference type="EMBL" id="JACAZF010000008">
    <property type="protein sequence ID" value="KAF7296739.1"/>
    <property type="molecule type" value="Genomic_DNA"/>
</dbReference>
<dbReference type="Proteomes" id="UP000636479">
    <property type="component" value="Unassembled WGS sequence"/>
</dbReference>
<dbReference type="RefSeq" id="XP_037217098.1">
    <property type="nucleotide sequence ID" value="XM_037365686.1"/>
</dbReference>
<evidence type="ECO:0000313" key="1">
    <source>
        <dbReference type="EMBL" id="KAF7296739.1"/>
    </source>
</evidence>
<gene>
    <name evidence="1" type="ORF">MIND_00904500</name>
</gene>